<dbReference type="InterPro" id="IPR031322">
    <property type="entry name" value="Shikimate/glucono_kinase"/>
</dbReference>
<feature type="binding site" evidence="12">
    <location>
        <position position="120"/>
    </location>
    <ligand>
        <name>ATP</name>
        <dbReference type="ChEBI" id="CHEBI:30616"/>
    </ligand>
</feature>
<comment type="similarity">
    <text evidence="12">Belongs to the shikimate kinase family. AroL subfamily.</text>
</comment>
<feature type="binding site" evidence="12">
    <location>
        <begin position="12"/>
        <end position="17"/>
    </location>
    <ligand>
        <name>ATP</name>
        <dbReference type="ChEBI" id="CHEBI:30616"/>
    </ligand>
</feature>
<dbReference type="HAMAP" id="MF_01269">
    <property type="entry name" value="Shikimate_kinase_2"/>
    <property type="match status" value="1"/>
</dbReference>
<dbReference type="GO" id="GO:0005829">
    <property type="term" value="C:cytosol"/>
    <property type="evidence" value="ECO:0007669"/>
    <property type="project" value="TreeGrafter"/>
</dbReference>
<evidence type="ECO:0000256" key="7">
    <source>
        <dbReference type="ARBA" id="ARBA00022777"/>
    </source>
</evidence>
<feature type="region of interest" description="LID domain" evidence="12">
    <location>
        <begin position="112"/>
        <end position="126"/>
    </location>
</feature>
<evidence type="ECO:0000313" key="14">
    <source>
        <dbReference type="Proteomes" id="UP000187280"/>
    </source>
</evidence>
<keyword evidence="8 12" id="KW-0067">ATP-binding</keyword>
<dbReference type="InterPro" id="IPR023000">
    <property type="entry name" value="Shikimate_kinase_CS"/>
</dbReference>
<comment type="cofactor">
    <cofactor evidence="12">
        <name>Mg(2+)</name>
        <dbReference type="ChEBI" id="CHEBI:18420"/>
    </cofactor>
    <text evidence="12">Binds 1 Mg(2+) ion per subunit.</text>
</comment>
<evidence type="ECO:0000256" key="11">
    <source>
        <dbReference type="ARBA" id="ARBA00048567"/>
    </source>
</evidence>
<keyword evidence="4 12" id="KW-0808">Transferase</keyword>
<evidence type="ECO:0000256" key="10">
    <source>
        <dbReference type="ARBA" id="ARBA00023141"/>
    </source>
</evidence>
<dbReference type="HAMAP" id="MF_00109">
    <property type="entry name" value="Shikimate_kinase"/>
    <property type="match status" value="1"/>
</dbReference>
<dbReference type="InterPro" id="IPR000623">
    <property type="entry name" value="Shikimate_kinase/TSH1"/>
</dbReference>
<sequence>MTRPIFMVGARGCGKTTVGGELARALGYQFVDTDIFMQETSQMTVAEVVAAEGWPGFRRRESAALQAVTQPEYVIATGGGIVLLDENCRFMREQGRVIYLHAPAGLLAQRLVVDPQAEQRPTLTGRPIAAEMAAVLAEREALYQSVAHHVIDATQTPDSIVADVLQALRMAAA</sequence>
<keyword evidence="3 12" id="KW-0028">Amino-acid biosynthesis</keyword>
<dbReference type="STRING" id="71657.SAMN02982996_00432"/>
<dbReference type="GO" id="GO:0008652">
    <property type="term" value="P:amino acid biosynthetic process"/>
    <property type="evidence" value="ECO:0007669"/>
    <property type="project" value="UniProtKB-KW"/>
</dbReference>
<keyword evidence="10 12" id="KW-0057">Aromatic amino acid biosynthesis</keyword>
<dbReference type="GO" id="GO:0009423">
    <property type="term" value="P:chorismate biosynthetic process"/>
    <property type="evidence" value="ECO:0007669"/>
    <property type="project" value="UniProtKB-UniRule"/>
</dbReference>
<dbReference type="GeneID" id="97763373"/>
<gene>
    <name evidence="12" type="primary">aroL</name>
    <name evidence="13" type="ORF">SAMN02982996_00432</name>
</gene>
<comment type="subunit">
    <text evidence="12">Monomer.</text>
</comment>
<keyword evidence="7 12" id="KW-0418">Kinase</keyword>
<dbReference type="GO" id="GO:0000287">
    <property type="term" value="F:magnesium ion binding"/>
    <property type="evidence" value="ECO:0007669"/>
    <property type="project" value="UniProtKB-UniRule"/>
</dbReference>
<proteinExistence type="inferred from homology"/>
<accession>A0A1H3WCH8</accession>
<feature type="binding site" evidence="12">
    <location>
        <position position="79"/>
    </location>
    <ligand>
        <name>substrate</name>
    </ligand>
</feature>
<feature type="binding site" evidence="12">
    <location>
        <position position="58"/>
    </location>
    <ligand>
        <name>substrate</name>
    </ligand>
</feature>
<dbReference type="AlphaFoldDB" id="A0A1H3WCH8"/>
<dbReference type="UniPathway" id="UPA00053">
    <property type="reaction ID" value="UER00088"/>
</dbReference>
<evidence type="ECO:0000256" key="6">
    <source>
        <dbReference type="ARBA" id="ARBA00022741"/>
    </source>
</evidence>
<reference evidence="13 14" key="1">
    <citation type="submission" date="2016-10" db="EMBL/GenBank/DDBJ databases">
        <authorList>
            <person name="de Groot N.N."/>
        </authorList>
    </citation>
    <scope>NUCLEOTIDE SEQUENCE [LARGE SCALE GENOMIC DNA]</scope>
    <source>
        <strain evidence="13 14">ATCC 29281</strain>
    </source>
</reference>
<dbReference type="EC" id="2.7.1.71" evidence="12"/>
<dbReference type="GO" id="GO:0009073">
    <property type="term" value="P:aromatic amino acid family biosynthetic process"/>
    <property type="evidence" value="ECO:0007669"/>
    <property type="project" value="UniProtKB-KW"/>
</dbReference>
<keyword evidence="2 12" id="KW-0963">Cytoplasm</keyword>
<dbReference type="InterPro" id="IPR027417">
    <property type="entry name" value="P-loop_NTPase"/>
</dbReference>
<keyword evidence="5 12" id="KW-0479">Metal-binding</keyword>
<dbReference type="PANTHER" id="PTHR21087">
    <property type="entry name" value="SHIKIMATE KINASE"/>
    <property type="match status" value="1"/>
</dbReference>
<keyword evidence="14" id="KW-1185">Reference proteome</keyword>
<name>A0A1H3WCH8_9GAMM</name>
<feature type="binding site" evidence="12">
    <location>
        <position position="34"/>
    </location>
    <ligand>
        <name>substrate</name>
    </ligand>
</feature>
<comment type="subcellular location">
    <subcellularLocation>
        <location evidence="12">Cytoplasm</location>
    </subcellularLocation>
</comment>
<dbReference type="GO" id="GO:0004765">
    <property type="term" value="F:shikimate kinase activity"/>
    <property type="evidence" value="ECO:0007669"/>
    <property type="project" value="UniProtKB-UniRule"/>
</dbReference>
<feature type="binding site" evidence="12">
    <location>
        <position position="16"/>
    </location>
    <ligand>
        <name>Mg(2+)</name>
        <dbReference type="ChEBI" id="CHEBI:18420"/>
    </ligand>
</feature>
<dbReference type="eggNOG" id="COG0703">
    <property type="taxonomic scope" value="Bacteria"/>
</dbReference>
<comment type="pathway">
    <text evidence="1 12">Metabolic intermediate biosynthesis; chorismate biosynthesis; chorismate from D-erythrose 4-phosphate and phosphoenolpyruvate: step 5/7.</text>
</comment>
<dbReference type="Gene3D" id="3.40.50.300">
    <property type="entry name" value="P-loop containing nucleotide triphosphate hydrolases"/>
    <property type="match status" value="1"/>
</dbReference>
<evidence type="ECO:0000256" key="4">
    <source>
        <dbReference type="ARBA" id="ARBA00022679"/>
    </source>
</evidence>
<dbReference type="GO" id="GO:0005524">
    <property type="term" value="F:ATP binding"/>
    <property type="evidence" value="ECO:0007669"/>
    <property type="project" value="UniProtKB-UniRule"/>
</dbReference>
<evidence type="ECO:0000313" key="13">
    <source>
        <dbReference type="EMBL" id="SDZ84819.1"/>
    </source>
</evidence>
<dbReference type="PANTHER" id="PTHR21087:SF21">
    <property type="entry name" value="SHIKIMATE KINASE 2"/>
    <property type="match status" value="1"/>
</dbReference>
<dbReference type="RefSeq" id="WP_026742902.1">
    <property type="nucleotide sequence ID" value="NZ_FNQS01000001.1"/>
</dbReference>
<keyword evidence="6 12" id="KW-0547">Nucleotide-binding</keyword>
<dbReference type="Proteomes" id="UP000187280">
    <property type="component" value="Unassembled WGS sequence"/>
</dbReference>
<dbReference type="Pfam" id="PF01202">
    <property type="entry name" value="SKI"/>
    <property type="match status" value="1"/>
</dbReference>
<evidence type="ECO:0000256" key="8">
    <source>
        <dbReference type="ARBA" id="ARBA00022840"/>
    </source>
</evidence>
<evidence type="ECO:0000256" key="2">
    <source>
        <dbReference type="ARBA" id="ARBA00022490"/>
    </source>
</evidence>
<protein>
    <recommendedName>
        <fullName evidence="12">Shikimate kinase 2</fullName>
        <shortName evidence="12">SK 2</shortName>
        <ecNumber evidence="12">2.7.1.71</ecNumber>
    </recommendedName>
</protein>
<dbReference type="SUPFAM" id="SSF52540">
    <property type="entry name" value="P-loop containing nucleoside triphosphate hydrolases"/>
    <property type="match status" value="1"/>
</dbReference>
<comment type="catalytic activity">
    <reaction evidence="11 12">
        <text>shikimate + ATP = 3-phosphoshikimate + ADP + H(+)</text>
        <dbReference type="Rhea" id="RHEA:13121"/>
        <dbReference type="ChEBI" id="CHEBI:15378"/>
        <dbReference type="ChEBI" id="CHEBI:30616"/>
        <dbReference type="ChEBI" id="CHEBI:36208"/>
        <dbReference type="ChEBI" id="CHEBI:145989"/>
        <dbReference type="ChEBI" id="CHEBI:456216"/>
        <dbReference type="EC" id="2.7.1.71"/>
    </reaction>
</comment>
<feature type="binding site" evidence="12">
    <location>
        <position position="32"/>
    </location>
    <ligand>
        <name>Mg(2+)</name>
        <dbReference type="ChEBI" id="CHEBI:18420"/>
    </ligand>
</feature>
<dbReference type="PRINTS" id="PR01100">
    <property type="entry name" value="SHIKIMTKNASE"/>
</dbReference>
<comment type="function">
    <text evidence="12">Catalyzes the specific phosphorylation of the 3-hydroxyl group of shikimic acid using ATP as a cosubstrate.</text>
</comment>
<evidence type="ECO:0000256" key="9">
    <source>
        <dbReference type="ARBA" id="ARBA00022842"/>
    </source>
</evidence>
<evidence type="ECO:0000256" key="3">
    <source>
        <dbReference type="ARBA" id="ARBA00022605"/>
    </source>
</evidence>
<dbReference type="CDD" id="cd00464">
    <property type="entry name" value="SK"/>
    <property type="match status" value="1"/>
</dbReference>
<dbReference type="PROSITE" id="PS01128">
    <property type="entry name" value="SHIKIMATE_KINASE"/>
    <property type="match status" value="1"/>
</dbReference>
<evidence type="ECO:0000256" key="1">
    <source>
        <dbReference type="ARBA" id="ARBA00004842"/>
    </source>
</evidence>
<comment type="domain">
    <text evidence="12">The LID domain closes over the active site upon ATP binding.</text>
</comment>
<feature type="binding site" evidence="12">
    <location>
        <position position="155"/>
    </location>
    <ligand>
        <name>ATP</name>
        <dbReference type="ChEBI" id="CHEBI:30616"/>
    </ligand>
</feature>
<dbReference type="NCBIfam" id="NF002988">
    <property type="entry name" value="PRK03731.1"/>
    <property type="match status" value="1"/>
</dbReference>
<dbReference type="InterPro" id="IPR027544">
    <property type="entry name" value="Shikimate_kinase_2"/>
</dbReference>
<feature type="binding site" evidence="12">
    <location>
        <position position="139"/>
    </location>
    <ligand>
        <name>substrate</name>
    </ligand>
</feature>
<evidence type="ECO:0000256" key="12">
    <source>
        <dbReference type="HAMAP-Rule" id="MF_01269"/>
    </source>
</evidence>
<dbReference type="EMBL" id="FNQS01000001">
    <property type="protein sequence ID" value="SDZ84819.1"/>
    <property type="molecule type" value="Genomic_DNA"/>
</dbReference>
<organism evidence="13 14">
    <name type="scientific">Lonsdalea quercina</name>
    <dbReference type="NCBI Taxonomy" id="71657"/>
    <lineage>
        <taxon>Bacteria</taxon>
        <taxon>Pseudomonadati</taxon>
        <taxon>Pseudomonadota</taxon>
        <taxon>Gammaproteobacteria</taxon>
        <taxon>Enterobacterales</taxon>
        <taxon>Pectobacteriaceae</taxon>
        <taxon>Lonsdalea</taxon>
    </lineage>
</organism>
<evidence type="ECO:0000256" key="5">
    <source>
        <dbReference type="ARBA" id="ARBA00022723"/>
    </source>
</evidence>
<keyword evidence="9 12" id="KW-0460">Magnesium</keyword>